<evidence type="ECO:0000259" key="1">
    <source>
        <dbReference type="Pfam" id="PF12867"/>
    </source>
</evidence>
<dbReference type="RefSeq" id="WP_188668115.1">
    <property type="nucleotide sequence ID" value="NZ_BMJI01000010.1"/>
</dbReference>
<dbReference type="SUPFAM" id="SSF109854">
    <property type="entry name" value="DinB/YfiT-like putative metalloenzymes"/>
    <property type="match status" value="1"/>
</dbReference>
<evidence type="ECO:0000313" key="3">
    <source>
        <dbReference type="Proteomes" id="UP000597761"/>
    </source>
</evidence>
<gene>
    <name evidence="2" type="ORF">GCM10011512_19130</name>
</gene>
<dbReference type="InterPro" id="IPR034660">
    <property type="entry name" value="DinB/YfiT-like"/>
</dbReference>
<dbReference type="InterPro" id="IPR024775">
    <property type="entry name" value="DinB-like"/>
</dbReference>
<keyword evidence="3" id="KW-1185">Reference proteome</keyword>
<sequence length="186" mass="20518">MDITRFATEQLTWHWNGQLRPRLDGLTDEEYSWEPVDGCWSLRQEGTTTAPIAAGSGTHRIEFAFPEPTPPPVTTIAWRLGHLLVGVYGARLASHFGGEPVDYRSYDYPVTAADALDRLDRMHAAWISSIGALTAEEQATPVGPAEGPFAESPMLALVLHINREVIHHGAEIALLRDLYAHRPLTG</sequence>
<protein>
    <recommendedName>
        <fullName evidence="1">DinB-like domain-containing protein</fullName>
    </recommendedName>
</protein>
<dbReference type="EMBL" id="BMJI01000010">
    <property type="protein sequence ID" value="GGC92229.1"/>
    <property type="molecule type" value="Genomic_DNA"/>
</dbReference>
<reference evidence="3" key="1">
    <citation type="journal article" date="2019" name="Int. J. Syst. Evol. Microbiol.">
        <title>The Global Catalogue of Microorganisms (GCM) 10K type strain sequencing project: providing services to taxonomists for standard genome sequencing and annotation.</title>
        <authorList>
            <consortium name="The Broad Institute Genomics Platform"/>
            <consortium name="The Broad Institute Genome Sequencing Center for Infectious Disease"/>
            <person name="Wu L."/>
            <person name="Ma J."/>
        </authorList>
    </citation>
    <scope>NUCLEOTIDE SEQUENCE [LARGE SCALE GENOMIC DNA]</scope>
    <source>
        <strain evidence="3">CGMCC 1.15480</strain>
    </source>
</reference>
<dbReference type="Pfam" id="PF12867">
    <property type="entry name" value="DinB_2"/>
    <property type="match status" value="1"/>
</dbReference>
<proteinExistence type="predicted"/>
<comment type="caution">
    <text evidence="2">The sequence shown here is derived from an EMBL/GenBank/DDBJ whole genome shotgun (WGS) entry which is preliminary data.</text>
</comment>
<name>A0ABQ1P856_9MICC</name>
<feature type="domain" description="DinB-like" evidence="1">
    <location>
        <begin position="10"/>
        <end position="172"/>
    </location>
</feature>
<organism evidence="2 3">
    <name type="scientific">Tersicoccus solisilvae</name>
    <dbReference type="NCBI Taxonomy" id="1882339"/>
    <lineage>
        <taxon>Bacteria</taxon>
        <taxon>Bacillati</taxon>
        <taxon>Actinomycetota</taxon>
        <taxon>Actinomycetes</taxon>
        <taxon>Micrococcales</taxon>
        <taxon>Micrococcaceae</taxon>
        <taxon>Tersicoccus</taxon>
    </lineage>
</organism>
<dbReference type="Proteomes" id="UP000597761">
    <property type="component" value="Unassembled WGS sequence"/>
</dbReference>
<evidence type="ECO:0000313" key="2">
    <source>
        <dbReference type="EMBL" id="GGC92229.1"/>
    </source>
</evidence>
<dbReference type="Gene3D" id="1.20.120.450">
    <property type="entry name" value="dinb family like domain"/>
    <property type="match status" value="1"/>
</dbReference>
<accession>A0ABQ1P856</accession>